<keyword evidence="4" id="KW-1185">Reference proteome</keyword>
<dbReference type="Proteomes" id="UP000317369">
    <property type="component" value="Chromosome"/>
</dbReference>
<dbReference type="RefSeq" id="WP_200761108.1">
    <property type="nucleotide sequence ID" value="NZ_CP036425.1"/>
</dbReference>
<evidence type="ECO:0000313" key="3">
    <source>
        <dbReference type="EMBL" id="QDU33834.1"/>
    </source>
</evidence>
<reference evidence="3 4" key="1">
    <citation type="submission" date="2019-02" db="EMBL/GenBank/DDBJ databases">
        <title>Deep-cultivation of Planctomycetes and their phenomic and genomic characterization uncovers novel biology.</title>
        <authorList>
            <person name="Wiegand S."/>
            <person name="Jogler M."/>
            <person name="Boedeker C."/>
            <person name="Pinto D."/>
            <person name="Vollmers J."/>
            <person name="Rivas-Marin E."/>
            <person name="Kohn T."/>
            <person name="Peeters S.H."/>
            <person name="Heuer A."/>
            <person name="Rast P."/>
            <person name="Oberbeckmann S."/>
            <person name="Bunk B."/>
            <person name="Jeske O."/>
            <person name="Meyerdierks A."/>
            <person name="Storesund J.E."/>
            <person name="Kallscheuer N."/>
            <person name="Luecker S."/>
            <person name="Lage O.M."/>
            <person name="Pohl T."/>
            <person name="Merkel B.J."/>
            <person name="Hornburger P."/>
            <person name="Mueller R.-W."/>
            <person name="Bruemmer F."/>
            <person name="Labrenz M."/>
            <person name="Spormann A.M."/>
            <person name="Op den Camp H."/>
            <person name="Overmann J."/>
            <person name="Amann R."/>
            <person name="Jetten M.S.M."/>
            <person name="Mascher T."/>
            <person name="Medema M.H."/>
            <person name="Devos D.P."/>
            <person name="Kaster A.-K."/>
            <person name="Ovreas L."/>
            <person name="Rohde M."/>
            <person name="Galperin M.Y."/>
            <person name="Jogler C."/>
        </authorList>
    </citation>
    <scope>NUCLEOTIDE SEQUENCE [LARGE SCALE GENOMIC DNA]</scope>
    <source>
        <strain evidence="3 4">KS4</strain>
    </source>
</reference>
<dbReference type="InterPro" id="IPR036709">
    <property type="entry name" value="Autotransporte_beta_dom_sf"/>
</dbReference>
<evidence type="ECO:0000256" key="1">
    <source>
        <dbReference type="SAM" id="SignalP"/>
    </source>
</evidence>
<proteinExistence type="predicted"/>
<protein>
    <submittedName>
        <fullName evidence="3">Autotransporter beta-domain protein</fullName>
    </submittedName>
</protein>
<dbReference type="Pfam" id="PF03797">
    <property type="entry name" value="Autotransporter"/>
    <property type="match status" value="1"/>
</dbReference>
<name>A0A517YUB3_9BACT</name>
<keyword evidence="1" id="KW-0732">Signal</keyword>
<accession>A0A517YUB3</accession>
<gene>
    <name evidence="3" type="ORF">KS4_18920</name>
</gene>
<feature type="signal peptide" evidence="1">
    <location>
        <begin position="1"/>
        <end position="22"/>
    </location>
</feature>
<sequence length="343" mass="38784" precursor="true">MNSRINILILSLLALLSTTANAQLDYSPNTLAAFSPYNTLNNYTRSLNIRLAELRAYRPDSSDLTNFTRFNAYNHNDFMFTKQDAQDQTLGYFEQNTITSLGLDYYITDRIAVGINSAYSYANFDILEGPNHPNTTAHSAILGTYAGFYTDTWYTTTTLSTAYTNFDSHRKIIGPSLNQTAEASHSAYSVASSAAVGYQFYFANWIVAPEFALNYTRIDEDEYSESGAPGNNITAEQRIEDTLTSDLLFRATSEFPINHWSINPMLMFGWRHDFYDTEYLEAKTAAGTDFTIAAPERGEDALLVQIQMTATNNKNFSLTTGFRVEVHEYYQTFGLTSEFRFTF</sequence>
<feature type="domain" description="Autotransporter" evidence="2">
    <location>
        <begin position="65"/>
        <end position="343"/>
    </location>
</feature>
<dbReference type="InterPro" id="IPR005546">
    <property type="entry name" value="Autotransporte_beta"/>
</dbReference>
<dbReference type="PROSITE" id="PS51208">
    <property type="entry name" value="AUTOTRANSPORTER"/>
    <property type="match status" value="1"/>
</dbReference>
<dbReference type="Gene3D" id="2.40.128.130">
    <property type="entry name" value="Autotransporter beta-domain"/>
    <property type="match status" value="1"/>
</dbReference>
<organism evidence="3 4">
    <name type="scientific">Poriferisphaera corsica</name>
    <dbReference type="NCBI Taxonomy" id="2528020"/>
    <lineage>
        <taxon>Bacteria</taxon>
        <taxon>Pseudomonadati</taxon>
        <taxon>Planctomycetota</taxon>
        <taxon>Phycisphaerae</taxon>
        <taxon>Phycisphaerales</taxon>
        <taxon>Phycisphaeraceae</taxon>
        <taxon>Poriferisphaera</taxon>
    </lineage>
</organism>
<dbReference type="KEGG" id="pcor:KS4_18920"/>
<dbReference type="SUPFAM" id="SSF103515">
    <property type="entry name" value="Autotransporter"/>
    <property type="match status" value="1"/>
</dbReference>
<dbReference type="SMART" id="SM00869">
    <property type="entry name" value="Autotransporter"/>
    <property type="match status" value="1"/>
</dbReference>
<dbReference type="AlphaFoldDB" id="A0A517YUB3"/>
<evidence type="ECO:0000313" key="4">
    <source>
        <dbReference type="Proteomes" id="UP000317369"/>
    </source>
</evidence>
<feature type="chain" id="PRO_5021846613" evidence="1">
    <location>
        <begin position="23"/>
        <end position="343"/>
    </location>
</feature>
<evidence type="ECO:0000259" key="2">
    <source>
        <dbReference type="PROSITE" id="PS51208"/>
    </source>
</evidence>
<dbReference type="EMBL" id="CP036425">
    <property type="protein sequence ID" value="QDU33834.1"/>
    <property type="molecule type" value="Genomic_DNA"/>
</dbReference>